<proteinExistence type="predicted"/>
<dbReference type="EMBL" id="JAOPJF010000032">
    <property type="protein sequence ID" value="KAK1144278.1"/>
    <property type="molecule type" value="Genomic_DNA"/>
</dbReference>
<reference evidence="1 2" key="1">
    <citation type="journal article" date="2023" name="ACS Omega">
        <title>Identification of the Neoaspergillic Acid Biosynthesis Gene Cluster by Establishing an In Vitro CRISPR-Ribonucleoprotein Genetic System in Aspergillus melleus.</title>
        <authorList>
            <person name="Yuan B."/>
            <person name="Grau M.F."/>
            <person name="Murata R.M."/>
            <person name="Torok T."/>
            <person name="Venkateswaran K."/>
            <person name="Stajich J.E."/>
            <person name="Wang C.C.C."/>
        </authorList>
    </citation>
    <scope>NUCLEOTIDE SEQUENCE [LARGE SCALE GENOMIC DNA]</scope>
    <source>
        <strain evidence="1 2">IMV 1140</strain>
    </source>
</reference>
<keyword evidence="2" id="KW-1185">Reference proteome</keyword>
<sequence>MTSTPTPAAPDTSTTSTTPTGNSTSANRHGHGHVPRKRTRTGCLNCSRRRRKCDEAKPTCTGCKRRGDRCQWRMLGSFRDANLKVLGPEHPSMNQGGSAGGGSGVGNGGRGARQSKFKILNVVPSVSSSASRRRKHDGSGSPSGSGQLQAEKETVDASTPLASPRVETPPPAPVPVQTRVQGPIHHSPVLTQMHSPLPHPHPHPHPDFNCPSQASSPSLSSGISYHPSTLRPFDPHSLSDTTPLDDAPVPSTQHQPYLHSSPEYVVDELGALRHLPPGATGHSFAASSGPDPYPTIASPLFDHSVFSDPANFTNDVFLPGSAYEALHTALRNRQLWTARPDIPSRGGSPDGFGGVAASADQMMDDVRSGPGHGPGRYFALSPERENVLWQNYLNEICLWLDMFDNHRHFASTFPQMAKSATHLRYSILALSARQIERKQNEKSQSESLSLYQEAIHLLLPELENVCGGLISEEETIIPMTHWIPKSMDPREASALFLSSSDVCTFDTGCWTNALQPLWVAGKAMSHYSEHAAIVDTLTRIERETGWATAWRVEDLKEFWGDDDVDGDWGFED</sequence>
<organism evidence="1 2">
    <name type="scientific">Aspergillus melleus</name>
    <dbReference type="NCBI Taxonomy" id="138277"/>
    <lineage>
        <taxon>Eukaryota</taxon>
        <taxon>Fungi</taxon>
        <taxon>Dikarya</taxon>
        <taxon>Ascomycota</taxon>
        <taxon>Pezizomycotina</taxon>
        <taxon>Eurotiomycetes</taxon>
        <taxon>Eurotiomycetidae</taxon>
        <taxon>Eurotiales</taxon>
        <taxon>Aspergillaceae</taxon>
        <taxon>Aspergillus</taxon>
        <taxon>Aspergillus subgen. Circumdati</taxon>
    </lineage>
</organism>
<protein>
    <submittedName>
        <fullName evidence="1">Uncharacterized protein</fullName>
    </submittedName>
</protein>
<evidence type="ECO:0000313" key="1">
    <source>
        <dbReference type="EMBL" id="KAK1144278.1"/>
    </source>
</evidence>
<dbReference type="Proteomes" id="UP001177260">
    <property type="component" value="Unassembled WGS sequence"/>
</dbReference>
<name>A0ACC3B1Q5_9EURO</name>
<gene>
    <name evidence="1" type="ORF">N8T08_005691</name>
</gene>
<accession>A0ACC3B1Q5</accession>
<evidence type="ECO:0000313" key="2">
    <source>
        <dbReference type="Proteomes" id="UP001177260"/>
    </source>
</evidence>
<comment type="caution">
    <text evidence="1">The sequence shown here is derived from an EMBL/GenBank/DDBJ whole genome shotgun (WGS) entry which is preliminary data.</text>
</comment>